<dbReference type="InterPro" id="IPR046155">
    <property type="entry name" value="DUF6157"/>
</dbReference>
<dbReference type="RefSeq" id="WP_099477415.1">
    <property type="nucleotide sequence ID" value="NZ_CP016809.1"/>
</dbReference>
<dbReference type="KEGG" id="pib:BBD41_09440"/>
<gene>
    <name evidence="1" type="ORF">BBD41_09440</name>
</gene>
<dbReference type="AlphaFoldDB" id="A0A1B2DYM4"/>
<name>A0A1B2DYM4_9BACL</name>
<proteinExistence type="predicted"/>
<organism evidence="1">
    <name type="scientific">Paenibacillus ihbetae</name>
    <dbReference type="NCBI Taxonomy" id="1870820"/>
    <lineage>
        <taxon>Bacteria</taxon>
        <taxon>Bacillati</taxon>
        <taxon>Bacillota</taxon>
        <taxon>Bacilli</taxon>
        <taxon>Bacillales</taxon>
        <taxon>Paenibacillaceae</taxon>
        <taxon>Paenibacillus</taxon>
    </lineage>
</organism>
<dbReference type="EMBL" id="CP016809">
    <property type="protein sequence ID" value="ANY72791.1"/>
    <property type="molecule type" value="Genomic_DNA"/>
</dbReference>
<evidence type="ECO:0000313" key="1">
    <source>
        <dbReference type="EMBL" id="ANY72791.1"/>
    </source>
</evidence>
<reference evidence="1" key="1">
    <citation type="submission" date="2016-08" db="EMBL/GenBank/DDBJ databases">
        <title>Complete Genome Seqeunce of Paenibacillus sp. nov. IHBB 9852 from high altitute lake of Indian trans-Himalayas.</title>
        <authorList>
            <person name="Kiran S."/>
            <person name="Swarnkar M.K."/>
            <person name="Rana A."/>
            <person name="Tewari R."/>
            <person name="Gulati A."/>
        </authorList>
    </citation>
    <scope>NUCLEOTIDE SEQUENCE [LARGE SCALE GENOMIC DNA]</scope>
    <source>
        <strain evidence="1">IHBB 9852</strain>
    </source>
</reference>
<protein>
    <submittedName>
        <fullName evidence="1">Uncharacterized protein</fullName>
    </submittedName>
</protein>
<accession>A0A1B2DYM4</accession>
<sequence>MEWNYYDTFITVAPDCPAETGTKPPDKKSGKTKPGIEFELLENHPYVYTQEELLFEVHIRHKNIPEAELAERREQIREEFFRKPQPCLRASMLPKKYGWGLHFNAKGQIAIVPVESPDYHRFVEGANGKVKLLAAMRNKKK</sequence>
<dbReference type="Pfam" id="PF19654">
    <property type="entry name" value="DUF6157"/>
    <property type="match status" value="1"/>
</dbReference>